<name>A0A395LXM9_9BACT</name>
<evidence type="ECO:0000313" key="2">
    <source>
        <dbReference type="EMBL" id="RFM23315.1"/>
    </source>
</evidence>
<protein>
    <recommendedName>
        <fullName evidence="1">Prolyl 4-hydroxylase alpha subunit Fe(2+) 2OG dioxygenase domain-containing protein</fullName>
    </recommendedName>
</protein>
<comment type="caution">
    <text evidence="2">The sequence shown here is derived from an EMBL/GenBank/DDBJ whole genome shotgun (WGS) entry which is preliminary data.</text>
</comment>
<sequence>MATLDALTLTLPSTELGRTPVTELLAHYLCVRYSAVLPEETCQRYVRAIYNARQFWHSDFDGAQFSLGRAWYTHLEQHRVRLYFGRSQESDRLVERILPGMQSQMRQLMSAALGEPVKARVGWCGPGVHIFPAAGWCAQHGGDIHFDNEGLQYPKPLLHTAALTMILMLQPPERGGGLKVWNTRYQNSDTITPSMLATEHAVVPYEIGDLVIINAYQLHQIQPFEGQRDRISITAHLARVSHGWVSWF</sequence>
<reference evidence="2 3" key="1">
    <citation type="journal article" date="2011" name="ISME J.">
        <title>Community ecology of hot spring cyanobacterial mats: predominant populations and their functional potential.</title>
        <authorList>
            <person name="Klatt C.G."/>
            <person name="Wood J.M."/>
            <person name="Rusch D.B."/>
            <person name="Bateson M.M."/>
            <person name="Hamamura N."/>
            <person name="Heidelberg J.F."/>
            <person name="Grossman A.R."/>
            <person name="Bhaya D."/>
            <person name="Cohan F.M."/>
            <person name="Kuhl M."/>
            <person name="Bryant D.A."/>
            <person name="Ward D.M."/>
        </authorList>
    </citation>
    <scope>NUCLEOTIDE SEQUENCE [LARGE SCALE GENOMIC DNA]</scope>
    <source>
        <strain evidence="2">OS</strain>
    </source>
</reference>
<dbReference type="Pfam" id="PF13640">
    <property type="entry name" value="2OG-FeII_Oxy_3"/>
    <property type="match status" value="1"/>
</dbReference>
<evidence type="ECO:0000259" key="1">
    <source>
        <dbReference type="Pfam" id="PF13640"/>
    </source>
</evidence>
<feature type="domain" description="Prolyl 4-hydroxylase alpha subunit Fe(2+) 2OG dioxygenase" evidence="1">
    <location>
        <begin position="143"/>
        <end position="235"/>
    </location>
</feature>
<dbReference type="Proteomes" id="UP000266389">
    <property type="component" value="Unassembled WGS sequence"/>
</dbReference>
<dbReference type="Gene3D" id="2.60.120.620">
    <property type="entry name" value="q2cbj1_9rhob like domain"/>
    <property type="match status" value="1"/>
</dbReference>
<dbReference type="EMBL" id="PHFL01000067">
    <property type="protein sequence ID" value="RFM23315.1"/>
    <property type="molecule type" value="Genomic_DNA"/>
</dbReference>
<proteinExistence type="predicted"/>
<dbReference type="AlphaFoldDB" id="A0A395LXM9"/>
<organism evidence="2 3">
    <name type="scientific">Candidatus Thermochlorobacter aerophilus</name>
    <dbReference type="NCBI Taxonomy" id="1868324"/>
    <lineage>
        <taxon>Bacteria</taxon>
        <taxon>Pseudomonadati</taxon>
        <taxon>Chlorobiota</taxon>
        <taxon>Chlorobiia</taxon>
        <taxon>Chlorobiales</taxon>
        <taxon>Candidatus Thermochlorobacteriaceae</taxon>
        <taxon>Candidatus Thermochlorobacter</taxon>
    </lineage>
</organism>
<evidence type="ECO:0000313" key="3">
    <source>
        <dbReference type="Proteomes" id="UP000266389"/>
    </source>
</evidence>
<gene>
    <name evidence="2" type="ORF">D0433_11650</name>
</gene>
<accession>A0A395LXM9</accession>
<dbReference type="InterPro" id="IPR044862">
    <property type="entry name" value="Pro_4_hyd_alph_FE2OG_OXY"/>
</dbReference>